<evidence type="ECO:0000256" key="4">
    <source>
        <dbReference type="ARBA" id="ARBA00022741"/>
    </source>
</evidence>
<dbReference type="InterPro" id="IPR036412">
    <property type="entry name" value="HAD-like_sf"/>
</dbReference>
<feature type="transmembrane region" description="Helical" evidence="9">
    <location>
        <begin position="673"/>
        <end position="694"/>
    </location>
</feature>
<evidence type="ECO:0000256" key="8">
    <source>
        <dbReference type="ARBA" id="ARBA00023136"/>
    </source>
</evidence>
<feature type="transmembrane region" description="Helical" evidence="9">
    <location>
        <begin position="197"/>
        <end position="222"/>
    </location>
</feature>
<keyword evidence="8 9" id="KW-0472">Membrane</keyword>
<dbReference type="Gene3D" id="3.40.1110.10">
    <property type="entry name" value="Calcium-transporting ATPase, cytoplasmic domain N"/>
    <property type="match status" value="1"/>
</dbReference>
<evidence type="ECO:0000313" key="12">
    <source>
        <dbReference type="EMBL" id="KYG67999.1"/>
    </source>
</evidence>
<dbReference type="Gene3D" id="1.20.1110.10">
    <property type="entry name" value="Calcium-transporting ATPase, transmembrane domain"/>
    <property type="match status" value="1"/>
</dbReference>
<evidence type="ECO:0000256" key="6">
    <source>
        <dbReference type="ARBA" id="ARBA00022967"/>
    </source>
</evidence>
<keyword evidence="4" id="KW-0547">Nucleotide-binding</keyword>
<dbReference type="FunFam" id="3.40.50.1000:FF:000028">
    <property type="entry name" value="Calcium-transporting P-type ATPase, putative"/>
    <property type="match status" value="1"/>
</dbReference>
<evidence type="ECO:0000256" key="2">
    <source>
        <dbReference type="ARBA" id="ARBA00005675"/>
    </source>
</evidence>
<keyword evidence="6" id="KW-1278">Translocase</keyword>
<name>A0A162GF61_BDEBC</name>
<dbReference type="GO" id="GO:0005524">
    <property type="term" value="F:ATP binding"/>
    <property type="evidence" value="ECO:0007669"/>
    <property type="project" value="UniProtKB-KW"/>
</dbReference>
<dbReference type="InterPro" id="IPR023298">
    <property type="entry name" value="ATPase_P-typ_TM_dom_sf"/>
</dbReference>
<dbReference type="InterPro" id="IPR059000">
    <property type="entry name" value="ATPase_P-type_domA"/>
</dbReference>
<comment type="similarity">
    <text evidence="2">Belongs to the cation transport ATPase (P-type) (TC 3.A.3) family. Type IIA subfamily.</text>
</comment>
<dbReference type="Pfam" id="PF00702">
    <property type="entry name" value="Hydrolase"/>
    <property type="match status" value="1"/>
</dbReference>
<accession>A0A162GF61</accession>
<dbReference type="InterPro" id="IPR023299">
    <property type="entry name" value="ATPase_P-typ_cyto_dom_N"/>
</dbReference>
<reference evidence="12 13" key="1">
    <citation type="submission" date="2016-03" db="EMBL/GenBank/DDBJ databases">
        <authorList>
            <person name="Ploux O."/>
        </authorList>
    </citation>
    <scope>NUCLEOTIDE SEQUENCE [LARGE SCALE GENOMIC DNA]</scope>
    <source>
        <strain evidence="12 13">EC13</strain>
    </source>
</reference>
<comment type="caution">
    <text evidence="12">The sequence shown here is derived from an EMBL/GenBank/DDBJ whole genome shotgun (WGS) entry which is preliminary data.</text>
</comment>
<dbReference type="PANTHER" id="PTHR42861">
    <property type="entry name" value="CALCIUM-TRANSPORTING ATPASE"/>
    <property type="match status" value="1"/>
</dbReference>
<feature type="transmembrane region" description="Helical" evidence="9">
    <location>
        <begin position="742"/>
        <end position="759"/>
    </location>
</feature>
<dbReference type="InterPro" id="IPR006068">
    <property type="entry name" value="ATPase_P-typ_cation-transptr_C"/>
</dbReference>
<gene>
    <name evidence="12" type="ORF">AZI87_01635</name>
</gene>
<evidence type="ECO:0000256" key="1">
    <source>
        <dbReference type="ARBA" id="ARBA00004141"/>
    </source>
</evidence>
<feature type="domain" description="Cation-transporting P-type ATPase C-terminal" evidence="11">
    <location>
        <begin position="590"/>
        <end position="762"/>
    </location>
</feature>
<feature type="transmembrane region" description="Helical" evidence="9">
    <location>
        <begin position="706"/>
        <end position="727"/>
    </location>
</feature>
<keyword evidence="5" id="KW-0067">ATP-binding</keyword>
<dbReference type="AlphaFoldDB" id="A0A162GF61"/>
<dbReference type="InterPro" id="IPR018303">
    <property type="entry name" value="ATPase_P-typ_P_site"/>
</dbReference>
<dbReference type="InterPro" id="IPR044492">
    <property type="entry name" value="P_typ_ATPase_HD_dom"/>
</dbReference>
<dbReference type="Pfam" id="PF00689">
    <property type="entry name" value="Cation_ATPase_C"/>
    <property type="match status" value="1"/>
</dbReference>
<dbReference type="Proteomes" id="UP000075799">
    <property type="component" value="Unassembled WGS sequence"/>
</dbReference>
<dbReference type="SUPFAM" id="SSF81665">
    <property type="entry name" value="Calcium ATPase, transmembrane domain M"/>
    <property type="match status" value="1"/>
</dbReference>
<dbReference type="SUPFAM" id="SSF56784">
    <property type="entry name" value="HAD-like"/>
    <property type="match status" value="1"/>
</dbReference>
<dbReference type="Pfam" id="PF00122">
    <property type="entry name" value="E1-E2_ATPase"/>
    <property type="match status" value="1"/>
</dbReference>
<dbReference type="PRINTS" id="PR00119">
    <property type="entry name" value="CATATPASE"/>
</dbReference>
<dbReference type="SUPFAM" id="SSF81653">
    <property type="entry name" value="Calcium ATPase, transduction domain A"/>
    <property type="match status" value="1"/>
</dbReference>
<dbReference type="InterPro" id="IPR023214">
    <property type="entry name" value="HAD_sf"/>
</dbReference>
<dbReference type="EMBL" id="LUKD01000001">
    <property type="protein sequence ID" value="KYG67999.1"/>
    <property type="molecule type" value="Genomic_DNA"/>
</dbReference>
<evidence type="ECO:0000256" key="5">
    <source>
        <dbReference type="ARBA" id="ARBA00022840"/>
    </source>
</evidence>
<feature type="transmembrane region" description="Helical" evidence="9">
    <location>
        <begin position="592"/>
        <end position="613"/>
    </location>
</feature>
<keyword evidence="3 9" id="KW-0812">Transmembrane</keyword>
<dbReference type="NCBIfam" id="TIGR01494">
    <property type="entry name" value="ATPase_P-type"/>
    <property type="match status" value="2"/>
</dbReference>
<feature type="transmembrane region" description="Helical" evidence="9">
    <location>
        <begin position="21"/>
        <end position="37"/>
    </location>
</feature>
<evidence type="ECO:0000256" key="7">
    <source>
        <dbReference type="ARBA" id="ARBA00022989"/>
    </source>
</evidence>
<dbReference type="InterPro" id="IPR001757">
    <property type="entry name" value="P_typ_ATPase"/>
</dbReference>
<dbReference type="InterPro" id="IPR008250">
    <property type="entry name" value="ATPase_P-typ_transduc_dom_A_sf"/>
</dbReference>
<dbReference type="SFLD" id="SFLDF00027">
    <property type="entry name" value="p-type_atpase"/>
    <property type="match status" value="1"/>
</dbReference>
<sequence length="768" mass="84644">MTILLAACGILYAFIGERQDAFVLLGFWGLIVFITLYQEGKTEHALESLRDLSSPRAIVIRAGSVERVPARELVVGDLVQLRAGDIVPADVVLREPFQIQVDESLLTGESFSVRKDVNDPAWAGTIVVQGQALAEVTSIGTETKLGQIGKVLKSARRAETPLKKETQRVVKILTVFSVLLSILTGVVYVLFHEDLASGVLVGLTLAMAILPNEIPAVLTIFLSLGTRRLSQKHVLTRKISAVDSIGAVSVLCVDKTGTLTMNKMTVQRKVTSFYAQVSELDLLRTASLASNLKTFDPMERAIEEAYQGQEKPLQLVLQYQWSPELFAMSNLWRSVDSKMLMIATKGAPEAVLKMCRLPSALEIEVNAKVDELAAQGLRVLAIAQGACNENELPANQIDLPLEFLGLLGFSDPVRPGVADAVKECHEAGIRVIMMTGDHAKTAATVAEEIGLRQSQKILSGSDLEKMTDTELKEQLNESNCFSRMLPEQKLRIVKALQERGEVVAMTGDGVNDAPALAAAQVGIAMGQKGTDVAREAASIVLLDDDFTTIVKGIRIGRRIYDNLQAAIGYLTAVHIPIAGISVLPVLLNLPIILMPVHVAFLHLLIEPTCSLVFEAEPGSTNIMRRNPRREDQPIFSGKAMAPAVVQGLIIFSIIFFVFLYSLKRGRGELDSRALGFTVLFFSNLALVFMNRSWMREMDWKGFSRNRFLWPVVISSLVVLLLVLYVPFFRGLFHFSFLHAQDLLLSLFASIVGVFCFEFWKRFSFKKKM</sequence>
<evidence type="ECO:0000256" key="3">
    <source>
        <dbReference type="ARBA" id="ARBA00022692"/>
    </source>
</evidence>
<feature type="transmembrane region" description="Helical" evidence="9">
    <location>
        <begin position="172"/>
        <end position="191"/>
    </location>
</feature>
<evidence type="ECO:0000256" key="9">
    <source>
        <dbReference type="SAM" id="Phobius"/>
    </source>
</evidence>
<dbReference type="PROSITE" id="PS00154">
    <property type="entry name" value="ATPASE_E1_E2"/>
    <property type="match status" value="1"/>
</dbReference>
<feature type="transmembrane region" description="Helical" evidence="9">
    <location>
        <begin position="634"/>
        <end position="661"/>
    </location>
</feature>
<dbReference type="PRINTS" id="PR00120">
    <property type="entry name" value="HATPASE"/>
</dbReference>
<dbReference type="GO" id="GO:0016020">
    <property type="term" value="C:membrane"/>
    <property type="evidence" value="ECO:0007669"/>
    <property type="project" value="UniProtKB-SubCell"/>
</dbReference>
<dbReference type="Gene3D" id="3.40.50.1000">
    <property type="entry name" value="HAD superfamily/HAD-like"/>
    <property type="match status" value="1"/>
</dbReference>
<proteinExistence type="inferred from homology"/>
<dbReference type="Gene3D" id="2.70.150.10">
    <property type="entry name" value="Calcium-transporting ATPase, cytoplasmic transduction domain A"/>
    <property type="match status" value="1"/>
</dbReference>
<comment type="subcellular location">
    <subcellularLocation>
        <location evidence="1">Membrane</location>
        <topology evidence="1">Multi-pass membrane protein</topology>
    </subcellularLocation>
</comment>
<feature type="domain" description="P-type ATPase A" evidence="10">
    <location>
        <begin position="52"/>
        <end position="152"/>
    </location>
</feature>
<organism evidence="12 13">
    <name type="scientific">Bdellovibrio bacteriovorus</name>
    <dbReference type="NCBI Taxonomy" id="959"/>
    <lineage>
        <taxon>Bacteria</taxon>
        <taxon>Pseudomonadati</taxon>
        <taxon>Bdellovibrionota</taxon>
        <taxon>Bdellovibrionia</taxon>
        <taxon>Bdellovibrionales</taxon>
        <taxon>Pseudobdellovibrionaceae</taxon>
        <taxon>Bdellovibrio</taxon>
    </lineage>
</organism>
<evidence type="ECO:0000313" key="13">
    <source>
        <dbReference type="Proteomes" id="UP000075799"/>
    </source>
</evidence>
<evidence type="ECO:0000259" key="11">
    <source>
        <dbReference type="Pfam" id="PF00689"/>
    </source>
</evidence>
<dbReference type="GO" id="GO:0016887">
    <property type="term" value="F:ATP hydrolysis activity"/>
    <property type="evidence" value="ECO:0007669"/>
    <property type="project" value="InterPro"/>
</dbReference>
<evidence type="ECO:0000259" key="10">
    <source>
        <dbReference type="Pfam" id="PF00122"/>
    </source>
</evidence>
<protein>
    <submittedName>
        <fullName evidence="12">Uncharacterized protein</fullName>
    </submittedName>
</protein>
<keyword evidence="7 9" id="KW-1133">Transmembrane helix</keyword>
<feature type="transmembrane region" description="Helical" evidence="9">
    <location>
        <begin position="566"/>
        <end position="586"/>
    </location>
</feature>
<dbReference type="SFLD" id="SFLDG00002">
    <property type="entry name" value="C1.7:_P-type_atpase_like"/>
    <property type="match status" value="1"/>
</dbReference>
<dbReference type="SFLD" id="SFLDS00003">
    <property type="entry name" value="Haloacid_Dehalogenase"/>
    <property type="match status" value="1"/>
</dbReference>